<evidence type="ECO:0000313" key="12">
    <source>
        <dbReference type="EMBL" id="KAK4777642.1"/>
    </source>
</evidence>
<dbReference type="Gene3D" id="1.10.110.10">
    <property type="entry name" value="Plant lipid-transfer and hydrophobic proteins"/>
    <property type="match status" value="1"/>
</dbReference>
<proteinExistence type="inferred from homology"/>
<dbReference type="PANTHER" id="PTHR33044">
    <property type="entry name" value="BIFUNCTIONAL INHIBITOR/LIPID-TRANSFER PROTEIN/SEED STORAGE 2S ALBUMIN SUPERFAMILY PROTEIN-RELATED"/>
    <property type="match status" value="1"/>
</dbReference>
<dbReference type="InterPro" id="IPR043325">
    <property type="entry name" value="LTSS"/>
</dbReference>
<feature type="domain" description="Bifunctional inhibitor/plant lipid transfer protein/seed storage helical" evidence="11">
    <location>
        <begin position="38"/>
        <end position="116"/>
    </location>
</feature>
<evidence type="ECO:0000256" key="4">
    <source>
        <dbReference type="ARBA" id="ARBA00022622"/>
    </source>
</evidence>
<evidence type="ECO:0000259" key="11">
    <source>
        <dbReference type="SMART" id="SM00499"/>
    </source>
</evidence>
<keyword evidence="13" id="KW-1185">Reference proteome</keyword>
<evidence type="ECO:0000256" key="5">
    <source>
        <dbReference type="ARBA" id="ARBA00022729"/>
    </source>
</evidence>
<feature type="transmembrane region" description="Helical" evidence="9">
    <location>
        <begin position="164"/>
        <end position="183"/>
    </location>
</feature>
<dbReference type="SUPFAM" id="SSF47699">
    <property type="entry name" value="Bifunctional inhibitor/lipid-transfer protein/seed storage 2S albumin"/>
    <property type="match status" value="1"/>
</dbReference>
<name>A0AAN7L1E5_9MYRT</name>
<keyword evidence="6" id="KW-1015">Disulfide bond</keyword>
<accession>A0AAN7L1E5</accession>
<sequence length="187" mass="18808">MKLALALVIVSLLAAFHGPTPSGAAHHHSVAPAPAVDCTTLILDKLYDCLSFVSINSTITKPEGTCCTGLKTVLSTHAECLCEVYRSSSATIFPVNITKTLTLPSVCKLSTPSVSCLSSLLPPAASPGPGSSSPAAPGLVAGAPSATGGNMTAPNQALGNSAPASLIMSLGYLISALAMSLVLNNFM</sequence>
<dbReference type="AlphaFoldDB" id="A0AAN7L1E5"/>
<evidence type="ECO:0000256" key="1">
    <source>
        <dbReference type="ARBA" id="ARBA00004609"/>
    </source>
</evidence>
<evidence type="ECO:0000313" key="13">
    <source>
        <dbReference type="Proteomes" id="UP001345219"/>
    </source>
</evidence>
<feature type="signal peptide" evidence="10">
    <location>
        <begin position="1"/>
        <end position="24"/>
    </location>
</feature>
<organism evidence="12 13">
    <name type="scientific">Trapa incisa</name>
    <dbReference type="NCBI Taxonomy" id="236973"/>
    <lineage>
        <taxon>Eukaryota</taxon>
        <taxon>Viridiplantae</taxon>
        <taxon>Streptophyta</taxon>
        <taxon>Embryophyta</taxon>
        <taxon>Tracheophyta</taxon>
        <taxon>Spermatophyta</taxon>
        <taxon>Magnoliopsida</taxon>
        <taxon>eudicotyledons</taxon>
        <taxon>Gunneridae</taxon>
        <taxon>Pentapetalae</taxon>
        <taxon>rosids</taxon>
        <taxon>malvids</taxon>
        <taxon>Myrtales</taxon>
        <taxon>Lythraceae</taxon>
        <taxon>Trapa</taxon>
    </lineage>
</organism>
<keyword evidence="7" id="KW-0325">Glycoprotein</keyword>
<evidence type="ECO:0000256" key="7">
    <source>
        <dbReference type="ARBA" id="ARBA00023180"/>
    </source>
</evidence>
<keyword evidence="8" id="KW-0449">Lipoprotein</keyword>
<evidence type="ECO:0000256" key="9">
    <source>
        <dbReference type="SAM" id="Phobius"/>
    </source>
</evidence>
<dbReference type="Proteomes" id="UP001345219">
    <property type="component" value="Chromosome 14"/>
</dbReference>
<keyword evidence="4" id="KW-0336">GPI-anchor</keyword>
<comment type="subcellular location">
    <subcellularLocation>
        <location evidence="1">Cell membrane</location>
        <topology evidence="1">Lipid-anchor</topology>
        <topology evidence="1">GPI-anchor</topology>
    </subcellularLocation>
</comment>
<reference evidence="12 13" key="1">
    <citation type="journal article" date="2023" name="Hortic Res">
        <title>Pangenome of water caltrop reveals structural variations and asymmetric subgenome divergence after allopolyploidization.</title>
        <authorList>
            <person name="Zhang X."/>
            <person name="Chen Y."/>
            <person name="Wang L."/>
            <person name="Yuan Y."/>
            <person name="Fang M."/>
            <person name="Shi L."/>
            <person name="Lu R."/>
            <person name="Comes H.P."/>
            <person name="Ma Y."/>
            <person name="Chen Y."/>
            <person name="Huang G."/>
            <person name="Zhou Y."/>
            <person name="Zheng Z."/>
            <person name="Qiu Y."/>
        </authorList>
    </citation>
    <scope>NUCLEOTIDE SEQUENCE [LARGE SCALE GENOMIC DNA]</scope>
    <source>
        <tissue evidence="12">Roots</tissue>
    </source>
</reference>
<gene>
    <name evidence="12" type="ORF">SAY87_017829</name>
</gene>
<dbReference type="CDD" id="cd00010">
    <property type="entry name" value="AAI_LTSS"/>
    <property type="match status" value="1"/>
</dbReference>
<comment type="similarity">
    <text evidence="2">Belongs to the plant LTP family.</text>
</comment>
<dbReference type="SMART" id="SM00499">
    <property type="entry name" value="AAI"/>
    <property type="match status" value="1"/>
</dbReference>
<keyword evidence="9" id="KW-0812">Transmembrane</keyword>
<feature type="chain" id="PRO_5042927067" description="Bifunctional inhibitor/plant lipid transfer protein/seed storage helical domain-containing protein" evidence="10">
    <location>
        <begin position="25"/>
        <end position="187"/>
    </location>
</feature>
<evidence type="ECO:0000256" key="6">
    <source>
        <dbReference type="ARBA" id="ARBA00023157"/>
    </source>
</evidence>
<dbReference type="InterPro" id="IPR016140">
    <property type="entry name" value="Bifunc_inhib/LTP/seed_store"/>
</dbReference>
<evidence type="ECO:0000256" key="3">
    <source>
        <dbReference type="ARBA" id="ARBA00022475"/>
    </source>
</evidence>
<keyword evidence="9" id="KW-0472">Membrane</keyword>
<evidence type="ECO:0000256" key="2">
    <source>
        <dbReference type="ARBA" id="ARBA00009748"/>
    </source>
</evidence>
<evidence type="ECO:0000256" key="8">
    <source>
        <dbReference type="ARBA" id="ARBA00023288"/>
    </source>
</evidence>
<dbReference type="EMBL" id="JAXIOK010000002">
    <property type="protein sequence ID" value="KAK4777642.1"/>
    <property type="molecule type" value="Genomic_DNA"/>
</dbReference>
<keyword evidence="5 10" id="KW-0732">Signal</keyword>
<comment type="caution">
    <text evidence="12">The sequence shown here is derived from an EMBL/GenBank/DDBJ whole genome shotgun (WGS) entry which is preliminary data.</text>
</comment>
<dbReference type="GO" id="GO:0005886">
    <property type="term" value="C:plasma membrane"/>
    <property type="evidence" value="ECO:0007669"/>
    <property type="project" value="UniProtKB-SubCell"/>
</dbReference>
<dbReference type="Pfam" id="PF14368">
    <property type="entry name" value="LTP_2"/>
    <property type="match status" value="1"/>
</dbReference>
<keyword evidence="9" id="KW-1133">Transmembrane helix</keyword>
<evidence type="ECO:0000256" key="10">
    <source>
        <dbReference type="SAM" id="SignalP"/>
    </source>
</evidence>
<keyword evidence="3" id="KW-1003">Cell membrane</keyword>
<protein>
    <recommendedName>
        <fullName evidence="11">Bifunctional inhibitor/plant lipid transfer protein/seed storage helical domain-containing protein</fullName>
    </recommendedName>
</protein>
<dbReference type="InterPro" id="IPR036312">
    <property type="entry name" value="Bifun_inhib/LTP/seed_sf"/>
</dbReference>
<dbReference type="GO" id="GO:0098552">
    <property type="term" value="C:side of membrane"/>
    <property type="evidence" value="ECO:0007669"/>
    <property type="project" value="UniProtKB-KW"/>
</dbReference>